<dbReference type="AlphaFoldDB" id="X0S2V8"/>
<dbReference type="EMBL" id="BARS01008201">
    <property type="protein sequence ID" value="GAF75379.1"/>
    <property type="molecule type" value="Genomic_DNA"/>
</dbReference>
<gene>
    <name evidence="1" type="ORF">S01H1_15685</name>
</gene>
<sequence length="92" mass="8971">MGEQSNGQRAGAIAGAAVVTGAVAGAGAGVAAGAVPEAGGYEIVFGVIQEAYSHTGVYIVGLTGGARRQVTRLGIDSDTPLGTREISQLTIG</sequence>
<reference evidence="1" key="1">
    <citation type="journal article" date="2014" name="Front. Microbiol.">
        <title>High frequency of phylogenetically diverse reductive dehalogenase-homologous genes in deep subseafloor sedimentary metagenomes.</title>
        <authorList>
            <person name="Kawai M."/>
            <person name="Futagami T."/>
            <person name="Toyoda A."/>
            <person name="Takaki Y."/>
            <person name="Nishi S."/>
            <person name="Hori S."/>
            <person name="Arai W."/>
            <person name="Tsubouchi T."/>
            <person name="Morono Y."/>
            <person name="Uchiyama I."/>
            <person name="Ito T."/>
            <person name="Fujiyama A."/>
            <person name="Inagaki F."/>
            <person name="Takami H."/>
        </authorList>
    </citation>
    <scope>NUCLEOTIDE SEQUENCE</scope>
    <source>
        <strain evidence="1">Expedition CK06-06</strain>
    </source>
</reference>
<feature type="non-terminal residue" evidence="1">
    <location>
        <position position="92"/>
    </location>
</feature>
<proteinExistence type="predicted"/>
<name>X0S2V8_9ZZZZ</name>
<organism evidence="1">
    <name type="scientific">marine sediment metagenome</name>
    <dbReference type="NCBI Taxonomy" id="412755"/>
    <lineage>
        <taxon>unclassified sequences</taxon>
        <taxon>metagenomes</taxon>
        <taxon>ecological metagenomes</taxon>
    </lineage>
</organism>
<protein>
    <submittedName>
        <fullName evidence="1">Uncharacterized protein</fullName>
    </submittedName>
</protein>
<evidence type="ECO:0000313" key="1">
    <source>
        <dbReference type="EMBL" id="GAF75379.1"/>
    </source>
</evidence>
<accession>X0S2V8</accession>
<comment type="caution">
    <text evidence="1">The sequence shown here is derived from an EMBL/GenBank/DDBJ whole genome shotgun (WGS) entry which is preliminary data.</text>
</comment>